<evidence type="ECO:0000256" key="1">
    <source>
        <dbReference type="ARBA" id="ARBA00004141"/>
    </source>
</evidence>
<dbReference type="Gene3D" id="1.10.1450.10">
    <property type="entry name" value="Tetraspanin"/>
    <property type="match status" value="1"/>
</dbReference>
<evidence type="ECO:0000256" key="5">
    <source>
        <dbReference type="SAM" id="Phobius"/>
    </source>
</evidence>
<evidence type="ECO:0000256" key="3">
    <source>
        <dbReference type="ARBA" id="ARBA00022989"/>
    </source>
</evidence>
<dbReference type="EMBL" id="CP111028">
    <property type="protein sequence ID" value="WAR30796.1"/>
    <property type="molecule type" value="Genomic_DNA"/>
</dbReference>
<keyword evidence="2 5" id="KW-0812">Transmembrane</keyword>
<dbReference type="InterPro" id="IPR018499">
    <property type="entry name" value="Tetraspanin/Peripherin"/>
</dbReference>
<name>A0ABY7GCV9_MYAAR</name>
<evidence type="ECO:0000313" key="6">
    <source>
        <dbReference type="EMBL" id="WAR30796.1"/>
    </source>
</evidence>
<comment type="subcellular location">
    <subcellularLocation>
        <location evidence="1">Membrane</location>
        <topology evidence="1">Multi-pass membrane protein</topology>
    </subcellularLocation>
</comment>
<feature type="transmembrane region" description="Helical" evidence="5">
    <location>
        <begin position="244"/>
        <end position="265"/>
    </location>
</feature>
<feature type="transmembrane region" description="Helical" evidence="5">
    <location>
        <begin position="97"/>
        <end position="121"/>
    </location>
</feature>
<sequence>MAGPSVEFTEEGRVKLAKFLGFGHWVCILPSFICLILALVVQVTIEDKIAFIENYNGAVLPGLLVFTGLFGLIAHILSGKAFYTNRLLDEREKWTPFLIPAISVTAIIFLFEFISGIMCFVHISDLEESFNDGIRKAMAAYKNDATAKEQVDVLQMAYSCCGSRSYRDWFSTSWIHPDYMNAKKRGTTSDDVPFSCCSTSVLRPCIHYDVHENARHYKYDYRTGTTLNSLGCTDRLMAFFEGSVLTTAGAIVLSLSFIQVGYAFWG</sequence>
<dbReference type="PANTHER" id="PTHR19282">
    <property type="entry name" value="TETRASPANIN"/>
    <property type="match status" value="1"/>
</dbReference>
<dbReference type="Proteomes" id="UP001164746">
    <property type="component" value="Chromosome 17"/>
</dbReference>
<keyword evidence="4 5" id="KW-0472">Membrane</keyword>
<evidence type="ECO:0000256" key="4">
    <source>
        <dbReference type="ARBA" id="ARBA00023136"/>
    </source>
</evidence>
<feature type="transmembrane region" description="Helical" evidence="5">
    <location>
        <begin position="57"/>
        <end position="77"/>
    </location>
</feature>
<evidence type="ECO:0000313" key="7">
    <source>
        <dbReference type="Proteomes" id="UP001164746"/>
    </source>
</evidence>
<keyword evidence="7" id="KW-1185">Reference proteome</keyword>
<protein>
    <submittedName>
        <fullName evidence="6">PRPH2-like protein</fullName>
    </submittedName>
</protein>
<keyword evidence="3 5" id="KW-1133">Transmembrane helix</keyword>
<accession>A0ABY7GCV9</accession>
<organism evidence="6 7">
    <name type="scientific">Mya arenaria</name>
    <name type="common">Soft-shell clam</name>
    <dbReference type="NCBI Taxonomy" id="6604"/>
    <lineage>
        <taxon>Eukaryota</taxon>
        <taxon>Metazoa</taxon>
        <taxon>Spiralia</taxon>
        <taxon>Lophotrochozoa</taxon>
        <taxon>Mollusca</taxon>
        <taxon>Bivalvia</taxon>
        <taxon>Autobranchia</taxon>
        <taxon>Heteroconchia</taxon>
        <taxon>Euheterodonta</taxon>
        <taxon>Imparidentia</taxon>
        <taxon>Neoheterodontei</taxon>
        <taxon>Myida</taxon>
        <taxon>Myoidea</taxon>
        <taxon>Myidae</taxon>
        <taxon>Mya</taxon>
    </lineage>
</organism>
<dbReference type="PRINTS" id="PR00218">
    <property type="entry name" value="PERIPHERNRDS"/>
</dbReference>
<dbReference type="SUPFAM" id="SSF48652">
    <property type="entry name" value="Tetraspanin"/>
    <property type="match status" value="1"/>
</dbReference>
<dbReference type="InterPro" id="IPR000830">
    <property type="entry name" value="Peripherin/rom-1"/>
</dbReference>
<dbReference type="PANTHER" id="PTHR19282:SF549">
    <property type="entry name" value="TETRASPANIN"/>
    <property type="match status" value="1"/>
</dbReference>
<reference evidence="6" key="1">
    <citation type="submission" date="2022-11" db="EMBL/GenBank/DDBJ databases">
        <title>Centuries of genome instability and evolution in soft-shell clam transmissible cancer (bioRxiv).</title>
        <authorList>
            <person name="Hart S.F.M."/>
            <person name="Yonemitsu M.A."/>
            <person name="Giersch R.M."/>
            <person name="Beal B.F."/>
            <person name="Arriagada G."/>
            <person name="Davis B.W."/>
            <person name="Ostrander E.A."/>
            <person name="Goff S.P."/>
            <person name="Metzger M.J."/>
        </authorList>
    </citation>
    <scope>NUCLEOTIDE SEQUENCE</scope>
    <source>
        <strain evidence="6">MELC-2E11</strain>
        <tissue evidence="6">Siphon/mantle</tissue>
    </source>
</reference>
<gene>
    <name evidence="6" type="ORF">MAR_033338</name>
</gene>
<dbReference type="InterPro" id="IPR008952">
    <property type="entry name" value="Tetraspanin_EC2_sf"/>
</dbReference>
<dbReference type="Pfam" id="PF00335">
    <property type="entry name" value="Tetraspanin"/>
    <property type="match status" value="1"/>
</dbReference>
<evidence type="ECO:0000256" key="2">
    <source>
        <dbReference type="ARBA" id="ARBA00022692"/>
    </source>
</evidence>
<feature type="transmembrane region" description="Helical" evidence="5">
    <location>
        <begin position="22"/>
        <end position="45"/>
    </location>
</feature>
<proteinExistence type="predicted"/>